<organism evidence="1">
    <name type="scientific">marine sediment metagenome</name>
    <dbReference type="NCBI Taxonomy" id="412755"/>
    <lineage>
        <taxon>unclassified sequences</taxon>
        <taxon>metagenomes</taxon>
        <taxon>ecological metagenomes</taxon>
    </lineage>
</organism>
<gene>
    <name evidence="1" type="ORF">S01H1_63940</name>
</gene>
<sequence>MSTVVKTFTWDSGLESFVTTGSTGTGNWTVERDSGNGDPTNGSLHAWCLGRRDDVQGIFTLAGVTWEDLGVPSGGVITSLQVTDIRTYYGLVHDNVADDFGPVNV</sequence>
<accession>X0XWB8</accession>
<name>X0XWB8_9ZZZZ</name>
<reference evidence="1" key="1">
    <citation type="journal article" date="2014" name="Front. Microbiol.">
        <title>High frequency of phylogenetically diverse reductive dehalogenase-homologous genes in deep subseafloor sedimentary metagenomes.</title>
        <authorList>
            <person name="Kawai M."/>
            <person name="Futagami T."/>
            <person name="Toyoda A."/>
            <person name="Takaki Y."/>
            <person name="Nishi S."/>
            <person name="Hori S."/>
            <person name="Arai W."/>
            <person name="Tsubouchi T."/>
            <person name="Morono Y."/>
            <person name="Uchiyama I."/>
            <person name="Ito T."/>
            <person name="Fujiyama A."/>
            <person name="Inagaki F."/>
            <person name="Takami H."/>
        </authorList>
    </citation>
    <scope>NUCLEOTIDE SEQUENCE</scope>
    <source>
        <strain evidence="1">Expedition CK06-06</strain>
    </source>
</reference>
<feature type="non-terminal residue" evidence="1">
    <location>
        <position position="105"/>
    </location>
</feature>
<protein>
    <submittedName>
        <fullName evidence="1">Uncharacterized protein</fullName>
    </submittedName>
</protein>
<evidence type="ECO:0000313" key="1">
    <source>
        <dbReference type="EMBL" id="GAG39492.1"/>
    </source>
</evidence>
<dbReference type="EMBL" id="BARS01042106">
    <property type="protein sequence ID" value="GAG39492.1"/>
    <property type="molecule type" value="Genomic_DNA"/>
</dbReference>
<dbReference type="AlphaFoldDB" id="X0XWB8"/>
<comment type="caution">
    <text evidence="1">The sequence shown here is derived from an EMBL/GenBank/DDBJ whole genome shotgun (WGS) entry which is preliminary data.</text>
</comment>
<proteinExistence type="predicted"/>